<dbReference type="EMBL" id="CAJNDS010000635">
    <property type="protein sequence ID" value="CAE7224062.1"/>
    <property type="molecule type" value="Genomic_DNA"/>
</dbReference>
<accession>A0A812K5G9</accession>
<comment type="caution">
    <text evidence="2">The sequence shown here is derived from an EMBL/GenBank/DDBJ whole genome shotgun (WGS) entry which is preliminary data.</text>
</comment>
<reference evidence="2" key="1">
    <citation type="submission" date="2021-02" db="EMBL/GenBank/DDBJ databases">
        <authorList>
            <person name="Dougan E. K."/>
            <person name="Rhodes N."/>
            <person name="Thang M."/>
            <person name="Chan C."/>
        </authorList>
    </citation>
    <scope>NUCLEOTIDE SEQUENCE</scope>
</reference>
<sequence length="141" mass="15252">MPSAMVPAKLDLGGFDVADPMLDDQEMARVNRRGLIAEALGIECIGWVFTSLPLDDGLLLSPDEVVRIARLQNDHSTDKHFTKYALSKFVSCAVRPDPAQNGAPGINPFMVSEQACAMLRDGILEALPSERRACVVREAGA</sequence>
<feature type="domain" description="Nuclear pore localisation protein NPL4 C-terminal" evidence="1">
    <location>
        <begin position="21"/>
        <end position="127"/>
    </location>
</feature>
<protein>
    <recommendedName>
        <fullName evidence="1">Nuclear pore localisation protein NPL4 C-terminal domain-containing protein</fullName>
    </recommendedName>
</protein>
<keyword evidence="3" id="KW-1185">Reference proteome</keyword>
<dbReference type="AlphaFoldDB" id="A0A812K5G9"/>
<gene>
    <name evidence="2" type="ORF">SNAT2548_LOCUS8505</name>
</gene>
<dbReference type="GO" id="GO:0005634">
    <property type="term" value="C:nucleus"/>
    <property type="evidence" value="ECO:0007669"/>
    <property type="project" value="TreeGrafter"/>
</dbReference>
<dbReference type="GO" id="GO:0031625">
    <property type="term" value="F:ubiquitin protein ligase binding"/>
    <property type="evidence" value="ECO:0007669"/>
    <property type="project" value="TreeGrafter"/>
</dbReference>
<dbReference type="PANTHER" id="PTHR12710:SF0">
    <property type="entry name" value="NUCLEAR PROTEIN LOCALIZATION PROTEIN 4 HOMOLOG"/>
    <property type="match status" value="1"/>
</dbReference>
<dbReference type="GO" id="GO:0006511">
    <property type="term" value="P:ubiquitin-dependent protein catabolic process"/>
    <property type="evidence" value="ECO:0007669"/>
    <property type="project" value="InterPro"/>
</dbReference>
<dbReference type="Pfam" id="PF05021">
    <property type="entry name" value="NPL4"/>
    <property type="match status" value="1"/>
</dbReference>
<dbReference type="InterPro" id="IPR007717">
    <property type="entry name" value="NPL4_C"/>
</dbReference>
<dbReference type="Proteomes" id="UP000604046">
    <property type="component" value="Unassembled WGS sequence"/>
</dbReference>
<evidence type="ECO:0000313" key="2">
    <source>
        <dbReference type="EMBL" id="CAE7224062.1"/>
    </source>
</evidence>
<evidence type="ECO:0000313" key="3">
    <source>
        <dbReference type="Proteomes" id="UP000604046"/>
    </source>
</evidence>
<dbReference type="InterPro" id="IPR016563">
    <property type="entry name" value="Npl4"/>
</dbReference>
<dbReference type="GO" id="GO:0043130">
    <property type="term" value="F:ubiquitin binding"/>
    <property type="evidence" value="ECO:0007669"/>
    <property type="project" value="TreeGrafter"/>
</dbReference>
<organism evidence="2 3">
    <name type="scientific">Symbiodinium natans</name>
    <dbReference type="NCBI Taxonomy" id="878477"/>
    <lineage>
        <taxon>Eukaryota</taxon>
        <taxon>Sar</taxon>
        <taxon>Alveolata</taxon>
        <taxon>Dinophyceae</taxon>
        <taxon>Suessiales</taxon>
        <taxon>Symbiodiniaceae</taxon>
        <taxon>Symbiodinium</taxon>
    </lineage>
</organism>
<proteinExistence type="predicted"/>
<dbReference type="OrthoDB" id="10251089at2759"/>
<dbReference type="PANTHER" id="PTHR12710">
    <property type="entry name" value="NUCLEAR PROTEIN LOCALIZATION 4"/>
    <property type="match status" value="1"/>
</dbReference>
<name>A0A812K5G9_9DINO</name>
<evidence type="ECO:0000259" key="1">
    <source>
        <dbReference type="Pfam" id="PF05021"/>
    </source>
</evidence>